<dbReference type="EMBL" id="JAAMOW010000001">
    <property type="protein sequence ID" value="NGY03630.1"/>
    <property type="molecule type" value="Genomic_DNA"/>
</dbReference>
<gene>
    <name evidence="4" type="ORF">G7Y85_02530</name>
</gene>
<evidence type="ECO:0000256" key="2">
    <source>
        <dbReference type="ARBA" id="ARBA00022598"/>
    </source>
</evidence>
<keyword evidence="5" id="KW-1185">Reference proteome</keyword>
<dbReference type="Proteomes" id="UP000472676">
    <property type="component" value="Unassembled WGS sequence"/>
</dbReference>
<dbReference type="GO" id="GO:0016874">
    <property type="term" value="F:ligase activity"/>
    <property type="evidence" value="ECO:0007669"/>
    <property type="project" value="UniProtKB-KW"/>
</dbReference>
<evidence type="ECO:0000256" key="1">
    <source>
        <dbReference type="ARBA" id="ARBA00006432"/>
    </source>
</evidence>
<dbReference type="CDD" id="cd05931">
    <property type="entry name" value="FAAL"/>
    <property type="match status" value="1"/>
</dbReference>
<accession>A0A6M2BMW5</accession>
<name>A0A6M2BMW5_9GAMM</name>
<organism evidence="4 5">
    <name type="scientific">Solimonas terrae</name>
    <dbReference type="NCBI Taxonomy" id="1396819"/>
    <lineage>
        <taxon>Bacteria</taxon>
        <taxon>Pseudomonadati</taxon>
        <taxon>Pseudomonadota</taxon>
        <taxon>Gammaproteobacteria</taxon>
        <taxon>Nevskiales</taxon>
        <taxon>Nevskiaceae</taxon>
        <taxon>Solimonas</taxon>
    </lineage>
</organism>
<dbReference type="NCBIfam" id="NF006624">
    <property type="entry name" value="PRK09192.1"/>
    <property type="match status" value="1"/>
</dbReference>
<dbReference type="RefSeq" id="WP_166251198.1">
    <property type="nucleotide sequence ID" value="NZ_JAAMOW010000001.1"/>
</dbReference>
<dbReference type="SUPFAM" id="SSF56801">
    <property type="entry name" value="Acetyl-CoA synthetase-like"/>
    <property type="match status" value="1"/>
</dbReference>
<dbReference type="PANTHER" id="PTHR22754">
    <property type="entry name" value="DISCO-INTERACTING PROTEIN 2 DIP2 -RELATED"/>
    <property type="match status" value="1"/>
</dbReference>
<dbReference type="Gene3D" id="3.30.300.30">
    <property type="match status" value="1"/>
</dbReference>
<evidence type="ECO:0000313" key="5">
    <source>
        <dbReference type="Proteomes" id="UP000472676"/>
    </source>
</evidence>
<comment type="similarity">
    <text evidence="1">Belongs to the ATP-dependent AMP-binding enzyme family.</text>
</comment>
<dbReference type="Gene3D" id="3.40.50.12780">
    <property type="entry name" value="N-terminal domain of ligase-like"/>
    <property type="match status" value="1"/>
</dbReference>
<dbReference type="AlphaFoldDB" id="A0A6M2BMW5"/>
<comment type="caution">
    <text evidence="4">The sequence shown here is derived from an EMBL/GenBank/DDBJ whole genome shotgun (WGS) entry which is preliminary data.</text>
</comment>
<dbReference type="InterPro" id="IPR042099">
    <property type="entry name" value="ANL_N_sf"/>
</dbReference>
<keyword evidence="2 4" id="KW-0436">Ligase</keyword>
<dbReference type="PANTHER" id="PTHR22754:SF32">
    <property type="entry name" value="DISCO-INTERACTING PROTEIN 2"/>
    <property type="match status" value="1"/>
</dbReference>
<reference evidence="4 5" key="1">
    <citation type="journal article" date="2014" name="Int. J. Syst. Evol. Microbiol.">
        <title>Solimonas terrae sp. nov., isolated from soil.</title>
        <authorList>
            <person name="Kim S.J."/>
            <person name="Moon J.Y."/>
            <person name="Weon H.Y."/>
            <person name="Ahn J.H."/>
            <person name="Chen W.M."/>
            <person name="Kwon S.W."/>
        </authorList>
    </citation>
    <scope>NUCLEOTIDE SEQUENCE [LARGE SCALE GENOMIC DNA]</scope>
    <source>
        <strain evidence="4 5">KIS83-12</strain>
    </source>
</reference>
<dbReference type="InterPro" id="IPR000873">
    <property type="entry name" value="AMP-dep_synth/lig_dom"/>
</dbReference>
<dbReference type="InterPro" id="IPR040097">
    <property type="entry name" value="FAAL/FAAC"/>
</dbReference>
<proteinExistence type="inferred from homology"/>
<feature type="domain" description="AMP-dependent synthetase/ligase" evidence="3">
    <location>
        <begin position="45"/>
        <end position="425"/>
    </location>
</feature>
<protein>
    <submittedName>
        <fullName evidence="4">Fatty acyl-AMP ligase</fullName>
    </submittedName>
</protein>
<evidence type="ECO:0000313" key="4">
    <source>
        <dbReference type="EMBL" id="NGY03630.1"/>
    </source>
</evidence>
<dbReference type="Pfam" id="PF00501">
    <property type="entry name" value="AMP-binding"/>
    <property type="match status" value="1"/>
</dbReference>
<dbReference type="GO" id="GO:0070566">
    <property type="term" value="F:adenylyltransferase activity"/>
    <property type="evidence" value="ECO:0007669"/>
    <property type="project" value="TreeGrafter"/>
</dbReference>
<dbReference type="InterPro" id="IPR045851">
    <property type="entry name" value="AMP-bd_C_sf"/>
</dbReference>
<dbReference type="GO" id="GO:0005886">
    <property type="term" value="C:plasma membrane"/>
    <property type="evidence" value="ECO:0007669"/>
    <property type="project" value="TreeGrafter"/>
</dbReference>
<dbReference type="GO" id="GO:0006633">
    <property type="term" value="P:fatty acid biosynthetic process"/>
    <property type="evidence" value="ECO:0007669"/>
    <property type="project" value="TreeGrafter"/>
</dbReference>
<evidence type="ECO:0000259" key="3">
    <source>
        <dbReference type="Pfam" id="PF00501"/>
    </source>
</evidence>
<sequence length="576" mass="61315">MTNIAAAASGDTLVGPQGYCTLTGALDYAAGSANAMNFYSGKGELQEALSYPDLREQSMTLARHLLASGLKAGDRVGVVAETDGDFARAFFACQYAALVPAPLPLPAALGGRSQYVEHVHGMLASIGATALLAPATLIDWLEEPCSDLPLRFCGTLAQLRTLPAGSDDLPEVDANALAYLQFSSGSTRFPQGVAVTHRAVIANIGAIARYGLEIGPDDRCVSWLPFYHDMGLVGFLLTPLCCAIPVDFIATREFARRPLTWLQLISRNRGTLSYSPSFGYELCARRAENGAPDGLDLSSWRAAGIGGDMVRPAPLHAFAERFAGSGFRADAFVPSYGMAEAALALSFSPAGRALRVDVLDIDALERNDRAEPAAADATRSRSFVFCGPILPGHAVEVRGENGEALAERQIGRILVRGPSLMKEYFARPDETERVMLAGGWLDTGDLGYLADGEIVITGRAKDLIIVNGRNILPQDLEWTAEGEVAALRSGDVAAFSVNDEAGERVVVLFECRSNDPDLRDAIGAEVAGVLRTRHGVHADVVPVPPRALPQTSSGKLSRAKARQLYLKGAFESVRAA</sequence>